<name>X7E9U5_9RHOB</name>
<gene>
    <name evidence="1" type="ORF">OCH239_18910</name>
</gene>
<dbReference type="OrthoDB" id="6859799at2"/>
<comment type="caution">
    <text evidence="1">The sequence shown here is derived from an EMBL/GenBank/DDBJ whole genome shotgun (WGS) entry which is preliminary data.</text>
</comment>
<proteinExistence type="predicted"/>
<dbReference type="RefSeq" id="WP_037267157.1">
    <property type="nucleotide sequence ID" value="NZ_JALZ01000067.1"/>
</dbReference>
<dbReference type="AlphaFoldDB" id="X7E9U5"/>
<dbReference type="eggNOG" id="ENOG5033YEK">
    <property type="taxonomic scope" value="Bacteria"/>
</dbReference>
<dbReference type="Proteomes" id="UP000022447">
    <property type="component" value="Unassembled WGS sequence"/>
</dbReference>
<evidence type="ECO:0000313" key="2">
    <source>
        <dbReference type="Proteomes" id="UP000022447"/>
    </source>
</evidence>
<organism evidence="1 2">
    <name type="scientific">Roseivivax halodurans JCM 10272</name>
    <dbReference type="NCBI Taxonomy" id="1449350"/>
    <lineage>
        <taxon>Bacteria</taxon>
        <taxon>Pseudomonadati</taxon>
        <taxon>Pseudomonadota</taxon>
        <taxon>Alphaproteobacteria</taxon>
        <taxon>Rhodobacterales</taxon>
        <taxon>Roseobacteraceae</taxon>
        <taxon>Roseivivax</taxon>
    </lineage>
</organism>
<dbReference type="EMBL" id="JALZ01000067">
    <property type="protein sequence ID" value="ETX11956.1"/>
    <property type="molecule type" value="Genomic_DNA"/>
</dbReference>
<evidence type="ECO:0000313" key="1">
    <source>
        <dbReference type="EMBL" id="ETX11956.1"/>
    </source>
</evidence>
<accession>X7E9U5</accession>
<keyword evidence="2" id="KW-1185">Reference proteome</keyword>
<reference evidence="1 2" key="1">
    <citation type="submission" date="2014-01" db="EMBL/GenBank/DDBJ databases">
        <title>Roseivivax halodurans JCM 10272 Genome Sequencing.</title>
        <authorList>
            <person name="Lai Q."/>
            <person name="Li G."/>
            <person name="Shao Z."/>
        </authorList>
    </citation>
    <scope>NUCLEOTIDE SEQUENCE [LARGE SCALE GENOMIC DNA]</scope>
    <source>
        <strain evidence="1 2">JCM 10272</strain>
    </source>
</reference>
<protein>
    <submittedName>
        <fullName evidence="1">Uncharacterized protein</fullName>
    </submittedName>
</protein>
<sequence length="239" mass="26774">MTALNWELAPEHVLILSDSLALSGDDHRPALMTTKVFPLSHLGLCIAGTGAQPMAKRFWAHANSKCVVSDVAHLDEYATDILRDLWLQLHSEPDYQTEEGRRSTSTVYVYGWSTVDDAFIGFAYRSVNDFVSEPMGYGVAAKPAPNSGELPEINGLKEFVELMLLQKHEDRERPRMERIGIGGEILMTLMVRDETGFTAIKQQPIFKFDDYDEDWDLILAKLPGNQDHPLSIAALARDP</sequence>